<evidence type="ECO:0000313" key="3">
    <source>
        <dbReference type="EMBL" id="KAG8387464.1"/>
    </source>
</evidence>
<feature type="compositionally biased region" description="Polar residues" evidence="2">
    <location>
        <begin position="588"/>
        <end position="599"/>
    </location>
</feature>
<organism evidence="3 4">
    <name type="scientific">Buddleja alternifolia</name>
    <dbReference type="NCBI Taxonomy" id="168488"/>
    <lineage>
        <taxon>Eukaryota</taxon>
        <taxon>Viridiplantae</taxon>
        <taxon>Streptophyta</taxon>
        <taxon>Embryophyta</taxon>
        <taxon>Tracheophyta</taxon>
        <taxon>Spermatophyta</taxon>
        <taxon>Magnoliopsida</taxon>
        <taxon>eudicotyledons</taxon>
        <taxon>Gunneridae</taxon>
        <taxon>Pentapetalae</taxon>
        <taxon>asterids</taxon>
        <taxon>lamiids</taxon>
        <taxon>Lamiales</taxon>
        <taxon>Scrophulariaceae</taxon>
        <taxon>Buddlejeae</taxon>
        <taxon>Buddleja</taxon>
    </lineage>
</organism>
<protein>
    <submittedName>
        <fullName evidence="3">Uncharacterized protein</fullName>
    </submittedName>
</protein>
<dbReference type="InterPro" id="IPR043424">
    <property type="entry name" value="BLT-like"/>
</dbReference>
<dbReference type="PANTHER" id="PTHR31071">
    <property type="entry name" value="GB|AAF24581.1"/>
    <property type="match status" value="1"/>
</dbReference>
<accession>A0AAV6XXF5</accession>
<feature type="region of interest" description="Disordered" evidence="2">
    <location>
        <begin position="440"/>
        <end position="520"/>
    </location>
</feature>
<evidence type="ECO:0000313" key="4">
    <source>
        <dbReference type="Proteomes" id="UP000826271"/>
    </source>
</evidence>
<dbReference type="PANTHER" id="PTHR31071:SF16">
    <property type="entry name" value="MYB-LIKE PROTEIN Z ISOFORM X1"/>
    <property type="match status" value="1"/>
</dbReference>
<dbReference type="AlphaFoldDB" id="A0AAV6XXF5"/>
<name>A0AAV6XXF5_9LAMI</name>
<feature type="coiled-coil region" evidence="1">
    <location>
        <begin position="293"/>
        <end position="419"/>
    </location>
</feature>
<feature type="compositionally biased region" description="Basic and acidic residues" evidence="2">
    <location>
        <begin position="446"/>
        <end position="457"/>
    </location>
</feature>
<evidence type="ECO:0000256" key="1">
    <source>
        <dbReference type="SAM" id="Coils"/>
    </source>
</evidence>
<sequence>MPRQNMNLEGKIGGRKCRVRKRRCSSSSSSSLVQNYRLKRAFLVGKRGGSSTPVPIWKMMSSKSPSLENVKYLNLPAKSGEKGKNLPVSARKLAATLWEINGMSEIGIVRKERVLELGSKDICFSDLFSERMDQSKVGSHRRRASAGSHKLLQADNLGSSKSLHNCLVEVDQTQNQARSPCRHIVGSKNRLKDVYNGLITSKELLKVMSRICRFEQQNSTSLSLFSALKFELDRACIHVNKLILEQKANRSEVDNMLKQFEEEKLVWKLKEQDRIRGSIMSIAGELEVEKKLRRQTERLNNKLGRELADIKESLSRANKEVESEKRAREILEQVCDELARGIGEDRAEVEELKKQSEKVREEVEKEREMLQLADVIREERVQMKLSEAKYQFEEKNALVDKLRNELEAYLKAKTDKEKKGDGSPSYDKIKELEKYLRETLPGSHQLYRDEDIEQVNKEEEDEDEDEDDDDDSGDSDLHSIELNVDDLNKSFQWRDGVKNKSKRNSVDKTKGRKSVSEKTKKRAVLSDMKLGDGIEWEFTNNKQGHLEVFDGIGPFEFASKTWKKDVEDEMERYNMIKDLRDHIVSGSRMGSSQQNVSSKDPNEVVCQG</sequence>
<reference evidence="3" key="1">
    <citation type="submission" date="2019-10" db="EMBL/GenBank/DDBJ databases">
        <authorList>
            <person name="Zhang R."/>
            <person name="Pan Y."/>
            <person name="Wang J."/>
            <person name="Ma R."/>
            <person name="Yu S."/>
        </authorList>
    </citation>
    <scope>NUCLEOTIDE SEQUENCE</scope>
    <source>
        <strain evidence="3">LA-IB0</strain>
        <tissue evidence="3">Leaf</tissue>
    </source>
</reference>
<feature type="compositionally biased region" description="Basic and acidic residues" evidence="2">
    <location>
        <begin position="504"/>
        <end position="518"/>
    </location>
</feature>
<evidence type="ECO:0000256" key="2">
    <source>
        <dbReference type="SAM" id="MobiDB-lite"/>
    </source>
</evidence>
<feature type="region of interest" description="Disordered" evidence="2">
    <location>
        <begin position="584"/>
        <end position="608"/>
    </location>
</feature>
<gene>
    <name evidence="3" type="ORF">BUALT_Bualt02G0024000</name>
</gene>
<dbReference type="Proteomes" id="UP000826271">
    <property type="component" value="Unassembled WGS sequence"/>
</dbReference>
<dbReference type="EMBL" id="WHWC01000002">
    <property type="protein sequence ID" value="KAG8387464.1"/>
    <property type="molecule type" value="Genomic_DNA"/>
</dbReference>
<comment type="caution">
    <text evidence="3">The sequence shown here is derived from an EMBL/GenBank/DDBJ whole genome shotgun (WGS) entry which is preliminary data.</text>
</comment>
<keyword evidence="1" id="KW-0175">Coiled coil</keyword>
<proteinExistence type="predicted"/>
<feature type="compositionally biased region" description="Acidic residues" evidence="2">
    <location>
        <begin position="458"/>
        <end position="474"/>
    </location>
</feature>
<keyword evidence="4" id="KW-1185">Reference proteome</keyword>